<reference evidence="1" key="1">
    <citation type="submission" date="2021-02" db="EMBL/GenBank/DDBJ databases">
        <authorList>
            <person name="Nowell W R."/>
        </authorList>
    </citation>
    <scope>NUCLEOTIDE SEQUENCE</scope>
</reference>
<comment type="caution">
    <text evidence="1">The sequence shown here is derived from an EMBL/GenBank/DDBJ whole genome shotgun (WGS) entry which is preliminary data.</text>
</comment>
<dbReference type="EMBL" id="CAJOBG010090457">
    <property type="protein sequence ID" value="CAF4663508.1"/>
    <property type="molecule type" value="Genomic_DNA"/>
</dbReference>
<name>A0A821GB90_9BILA</name>
<dbReference type="AlphaFoldDB" id="A0A821GB90"/>
<sequence length="81" mass="9581">IKRKTIVRRVDVDKEYSKPRNIIIQYEHLQVRVVRQFQRYGAQLLDAQILLQQVRAAGVVEDIVSMIICFNIHVQYDVMVL</sequence>
<proteinExistence type="predicted"/>
<feature type="non-terminal residue" evidence="1">
    <location>
        <position position="1"/>
    </location>
</feature>
<organism evidence="1 2">
    <name type="scientific">Rotaria magnacalcarata</name>
    <dbReference type="NCBI Taxonomy" id="392030"/>
    <lineage>
        <taxon>Eukaryota</taxon>
        <taxon>Metazoa</taxon>
        <taxon>Spiralia</taxon>
        <taxon>Gnathifera</taxon>
        <taxon>Rotifera</taxon>
        <taxon>Eurotatoria</taxon>
        <taxon>Bdelloidea</taxon>
        <taxon>Philodinida</taxon>
        <taxon>Philodinidae</taxon>
        <taxon>Rotaria</taxon>
    </lineage>
</organism>
<keyword evidence="2" id="KW-1185">Reference proteome</keyword>
<accession>A0A821GB90</accession>
<protein>
    <submittedName>
        <fullName evidence="1">Uncharacterized protein</fullName>
    </submittedName>
</protein>
<evidence type="ECO:0000313" key="2">
    <source>
        <dbReference type="Proteomes" id="UP000663866"/>
    </source>
</evidence>
<evidence type="ECO:0000313" key="1">
    <source>
        <dbReference type="EMBL" id="CAF4663508.1"/>
    </source>
</evidence>
<dbReference type="Proteomes" id="UP000663866">
    <property type="component" value="Unassembled WGS sequence"/>
</dbReference>
<gene>
    <name evidence="1" type="ORF">OVN521_LOCUS47178</name>
</gene>